<dbReference type="NCBIfam" id="NF002964">
    <property type="entry name" value="PRK03635.1"/>
    <property type="match status" value="1"/>
</dbReference>
<dbReference type="Pfam" id="PF03466">
    <property type="entry name" value="LysR_substrate"/>
    <property type="match status" value="1"/>
</dbReference>
<evidence type="ECO:0000313" key="5">
    <source>
        <dbReference type="EMBL" id="SJM47353.1"/>
    </source>
</evidence>
<gene>
    <name evidence="5" type="ORF">FM101_00915</name>
</gene>
<evidence type="ECO:0000256" key="1">
    <source>
        <dbReference type="ARBA" id="ARBA00023015"/>
    </source>
</evidence>
<keyword evidence="1" id="KW-0805">Transcription regulation</keyword>
<evidence type="ECO:0000259" key="4">
    <source>
        <dbReference type="Pfam" id="PF03466"/>
    </source>
</evidence>
<keyword evidence="3" id="KW-0804">Transcription</keyword>
<sequence>MGTVLIRRGKPAQPTTAGTVLLRLARQVDLLAAEAMAELSGGGIPDHEMAPERAAVSVVVNADSLATWFPGTFTLLAQDARLELEVLRADESVSAELLRSGAAMAAVTTDGRAVQGCTTEFLGTLRYTAMASPAFRKQWFAGDPASGLAVAPVVDFDRSDQLQRSLLRSICGSEVRPPTHYVPDSSQFVRAVIDGLGWGMVPDAQDPGQDSLVVLDPGWTQDVALYWQRWKLDSPALGRVSTAVRAAARGSGLLELTSV</sequence>
<dbReference type="SUPFAM" id="SSF53850">
    <property type="entry name" value="Periplasmic binding protein-like II"/>
    <property type="match status" value="1"/>
</dbReference>
<evidence type="ECO:0000313" key="6">
    <source>
        <dbReference type="Proteomes" id="UP000195913"/>
    </source>
</evidence>
<feature type="domain" description="LysR substrate-binding" evidence="4">
    <location>
        <begin position="75"/>
        <end position="247"/>
    </location>
</feature>
<dbReference type="GO" id="GO:0003700">
    <property type="term" value="F:DNA-binding transcription factor activity"/>
    <property type="evidence" value="ECO:0007669"/>
    <property type="project" value="TreeGrafter"/>
</dbReference>
<dbReference type="Proteomes" id="UP000195913">
    <property type="component" value="Unassembled WGS sequence"/>
</dbReference>
<accession>A0A1R4EUM4</accession>
<dbReference type="GO" id="GO:0003677">
    <property type="term" value="F:DNA binding"/>
    <property type="evidence" value="ECO:0007669"/>
    <property type="project" value="UniProtKB-KW"/>
</dbReference>
<keyword evidence="2" id="KW-0238">DNA-binding</keyword>
<dbReference type="Gene3D" id="3.40.190.290">
    <property type="match status" value="1"/>
</dbReference>
<dbReference type="AlphaFoldDB" id="A0A1R4EUM4"/>
<dbReference type="PANTHER" id="PTHR30579">
    <property type="entry name" value="TRANSCRIPTIONAL REGULATOR"/>
    <property type="match status" value="1"/>
</dbReference>
<dbReference type="PANTHER" id="PTHR30579:SF2">
    <property type="entry name" value="HTH-TYPE TRANSCRIPTIONAL REGULATOR ARGP"/>
    <property type="match status" value="1"/>
</dbReference>
<evidence type="ECO:0000256" key="3">
    <source>
        <dbReference type="ARBA" id="ARBA00023163"/>
    </source>
</evidence>
<organism evidence="5 6">
    <name type="scientific">Arthrobacter rhombi</name>
    <dbReference type="NCBI Taxonomy" id="71253"/>
    <lineage>
        <taxon>Bacteria</taxon>
        <taxon>Bacillati</taxon>
        <taxon>Actinomycetota</taxon>
        <taxon>Actinomycetes</taxon>
        <taxon>Micrococcales</taxon>
        <taxon>Micrococcaceae</taxon>
        <taxon>Arthrobacter</taxon>
    </lineage>
</organism>
<proteinExistence type="predicted"/>
<keyword evidence="6" id="KW-1185">Reference proteome</keyword>
<protein>
    <submittedName>
        <fullName evidence="5">Chromosome initiation inhibitor</fullName>
    </submittedName>
</protein>
<dbReference type="InterPro" id="IPR050176">
    <property type="entry name" value="LTTR"/>
</dbReference>
<dbReference type="InterPro" id="IPR005119">
    <property type="entry name" value="LysR_subst-bd"/>
</dbReference>
<name>A0A1R4EUM4_9MICC</name>
<evidence type="ECO:0000256" key="2">
    <source>
        <dbReference type="ARBA" id="ARBA00023125"/>
    </source>
</evidence>
<dbReference type="EMBL" id="FUHW01000004">
    <property type="protein sequence ID" value="SJM47353.1"/>
    <property type="molecule type" value="Genomic_DNA"/>
</dbReference>
<reference evidence="5 6" key="1">
    <citation type="submission" date="2017-02" db="EMBL/GenBank/DDBJ databases">
        <authorList>
            <person name="Peterson S.W."/>
        </authorList>
    </citation>
    <scope>NUCLEOTIDE SEQUENCE [LARGE SCALE GENOMIC DNA]</scope>
    <source>
        <strain evidence="5 6">B Ar 00.02</strain>
    </source>
</reference>